<dbReference type="PROSITE" id="PS51257">
    <property type="entry name" value="PROKAR_LIPOPROTEIN"/>
    <property type="match status" value="1"/>
</dbReference>
<dbReference type="OrthoDB" id="997115at2"/>
<reference evidence="2 3" key="1">
    <citation type="submission" date="2016-11" db="EMBL/GenBank/DDBJ databases">
        <authorList>
            <person name="Jaros S."/>
            <person name="Januszkiewicz K."/>
            <person name="Wedrychowicz H."/>
        </authorList>
    </citation>
    <scope>NUCLEOTIDE SEQUENCE [LARGE SCALE GENOMIC DNA]</scope>
    <source>
        <strain evidence="2 3">DSM 24787</strain>
    </source>
</reference>
<keyword evidence="1" id="KW-0732">Signal</keyword>
<organism evidence="2 3">
    <name type="scientific">Chitinophaga niabensis</name>
    <dbReference type="NCBI Taxonomy" id="536979"/>
    <lineage>
        <taxon>Bacteria</taxon>
        <taxon>Pseudomonadati</taxon>
        <taxon>Bacteroidota</taxon>
        <taxon>Chitinophagia</taxon>
        <taxon>Chitinophagales</taxon>
        <taxon>Chitinophagaceae</taxon>
        <taxon>Chitinophaga</taxon>
    </lineage>
</organism>
<dbReference type="RefSeq" id="WP_074239579.1">
    <property type="nucleotide sequence ID" value="NZ_FSRA01000001.1"/>
</dbReference>
<accession>A0A1N6G1E1</accession>
<protein>
    <submittedName>
        <fullName evidence="2">Uncharacterized protein</fullName>
    </submittedName>
</protein>
<sequence>MRLLTYILAVLVLTLSCLPCADANVVHGDTESISMTQPVQDQHPDACSPFCICTCCASFSFIYHTAITLTVPVSSSHFSFFYADSLHEISLPIWQPPQLV</sequence>
<proteinExistence type="predicted"/>
<dbReference type="Proteomes" id="UP000185003">
    <property type="component" value="Unassembled WGS sequence"/>
</dbReference>
<evidence type="ECO:0000256" key="1">
    <source>
        <dbReference type="SAM" id="SignalP"/>
    </source>
</evidence>
<dbReference type="STRING" id="536979.SAMN04488055_2527"/>
<feature type="chain" id="PRO_5009936069" evidence="1">
    <location>
        <begin position="24"/>
        <end position="100"/>
    </location>
</feature>
<dbReference type="InterPro" id="IPR046601">
    <property type="entry name" value="DUF6660"/>
</dbReference>
<gene>
    <name evidence="2" type="ORF">SAMN04488055_2527</name>
</gene>
<dbReference type="AlphaFoldDB" id="A0A1N6G1E1"/>
<dbReference type="Pfam" id="PF20365">
    <property type="entry name" value="DUF6660"/>
    <property type="match status" value="1"/>
</dbReference>
<dbReference type="EMBL" id="FSRA01000001">
    <property type="protein sequence ID" value="SIO01369.1"/>
    <property type="molecule type" value="Genomic_DNA"/>
</dbReference>
<feature type="signal peptide" evidence="1">
    <location>
        <begin position="1"/>
        <end position="23"/>
    </location>
</feature>
<name>A0A1N6G1E1_9BACT</name>
<keyword evidence="3" id="KW-1185">Reference proteome</keyword>
<evidence type="ECO:0000313" key="3">
    <source>
        <dbReference type="Proteomes" id="UP000185003"/>
    </source>
</evidence>
<evidence type="ECO:0000313" key="2">
    <source>
        <dbReference type="EMBL" id="SIO01369.1"/>
    </source>
</evidence>